<gene>
    <name evidence="1" type="ORF">AB205_0148760</name>
</gene>
<dbReference type="EMBL" id="KV948813">
    <property type="protein sequence ID" value="PIO25006.1"/>
    <property type="molecule type" value="Genomic_DNA"/>
</dbReference>
<feature type="non-terminal residue" evidence="1">
    <location>
        <position position="1"/>
    </location>
</feature>
<accession>A0A2G9RAV2</accession>
<keyword evidence="2" id="KW-1185">Reference proteome</keyword>
<name>A0A2G9RAV2_AQUCT</name>
<dbReference type="AlphaFoldDB" id="A0A2G9RAV2"/>
<sequence>FLYLLCRNGMSYCYTVMLLCFIVNHHLLSRPFSCSTDLSILTATAFAPTIHQAVNPAL</sequence>
<protein>
    <submittedName>
        <fullName evidence="1">Uncharacterized protein</fullName>
    </submittedName>
</protein>
<evidence type="ECO:0000313" key="2">
    <source>
        <dbReference type="Proteomes" id="UP000228934"/>
    </source>
</evidence>
<reference evidence="2" key="1">
    <citation type="journal article" date="2017" name="Nat. Commun.">
        <title>The North American bullfrog draft genome provides insight into hormonal regulation of long noncoding RNA.</title>
        <authorList>
            <person name="Hammond S.A."/>
            <person name="Warren R.L."/>
            <person name="Vandervalk B.P."/>
            <person name="Kucuk E."/>
            <person name="Khan H."/>
            <person name="Gibb E.A."/>
            <person name="Pandoh P."/>
            <person name="Kirk H."/>
            <person name="Zhao Y."/>
            <person name="Jones M."/>
            <person name="Mungall A.J."/>
            <person name="Coope R."/>
            <person name="Pleasance S."/>
            <person name="Moore R.A."/>
            <person name="Holt R.A."/>
            <person name="Round J.M."/>
            <person name="Ohora S."/>
            <person name="Walle B.V."/>
            <person name="Veldhoen N."/>
            <person name="Helbing C.C."/>
            <person name="Birol I."/>
        </authorList>
    </citation>
    <scope>NUCLEOTIDE SEQUENCE [LARGE SCALE GENOMIC DNA]</scope>
</reference>
<evidence type="ECO:0000313" key="1">
    <source>
        <dbReference type="EMBL" id="PIO25006.1"/>
    </source>
</evidence>
<proteinExistence type="predicted"/>
<dbReference type="Proteomes" id="UP000228934">
    <property type="component" value="Unassembled WGS sequence"/>
</dbReference>
<organism evidence="1 2">
    <name type="scientific">Aquarana catesbeiana</name>
    <name type="common">American bullfrog</name>
    <name type="synonym">Rana catesbeiana</name>
    <dbReference type="NCBI Taxonomy" id="8400"/>
    <lineage>
        <taxon>Eukaryota</taxon>
        <taxon>Metazoa</taxon>
        <taxon>Chordata</taxon>
        <taxon>Craniata</taxon>
        <taxon>Vertebrata</taxon>
        <taxon>Euteleostomi</taxon>
        <taxon>Amphibia</taxon>
        <taxon>Batrachia</taxon>
        <taxon>Anura</taxon>
        <taxon>Neobatrachia</taxon>
        <taxon>Ranoidea</taxon>
        <taxon>Ranidae</taxon>
        <taxon>Aquarana</taxon>
    </lineage>
</organism>